<protein>
    <submittedName>
        <fullName evidence="1">Uncharacterized protein</fullName>
    </submittedName>
</protein>
<sequence>MPNTFDIVSSWDVRDAVSSNPVLPAAHAISGELVSGVVLRVQHGRDRRVFVDVGGRLGFLGSRSLSVQWYVLSSPDGKDKAFWRVERRNLAFSFGLAAGAACSQGKCTGHDPFFRNSHAFVPFYRWLNAVQPPTLWLPSSDAESTRPA</sequence>
<dbReference type="AlphaFoldDB" id="A0A1Q9F5M4"/>
<evidence type="ECO:0000313" key="1">
    <source>
        <dbReference type="EMBL" id="OLQ14970.1"/>
    </source>
</evidence>
<dbReference type="EMBL" id="LSRX01000008">
    <property type="protein sequence ID" value="OLQ14970.1"/>
    <property type="molecule type" value="Genomic_DNA"/>
</dbReference>
<dbReference type="Proteomes" id="UP000186817">
    <property type="component" value="Unassembled WGS sequence"/>
</dbReference>
<gene>
    <name evidence="1" type="ORF">AK812_SmicGene816</name>
</gene>
<organism evidence="1 2">
    <name type="scientific">Symbiodinium microadriaticum</name>
    <name type="common">Dinoflagellate</name>
    <name type="synonym">Zooxanthella microadriatica</name>
    <dbReference type="NCBI Taxonomy" id="2951"/>
    <lineage>
        <taxon>Eukaryota</taxon>
        <taxon>Sar</taxon>
        <taxon>Alveolata</taxon>
        <taxon>Dinophyceae</taxon>
        <taxon>Suessiales</taxon>
        <taxon>Symbiodiniaceae</taxon>
        <taxon>Symbiodinium</taxon>
    </lineage>
</organism>
<name>A0A1Q9F5M4_SYMMI</name>
<proteinExistence type="predicted"/>
<reference evidence="1 2" key="1">
    <citation type="submission" date="2016-02" db="EMBL/GenBank/DDBJ databases">
        <title>Genome analysis of coral dinoflagellate symbionts highlights evolutionary adaptations to a symbiotic lifestyle.</title>
        <authorList>
            <person name="Aranda M."/>
            <person name="Li Y."/>
            <person name="Liew Y.J."/>
            <person name="Baumgarten S."/>
            <person name="Simakov O."/>
            <person name="Wilson M."/>
            <person name="Piel J."/>
            <person name="Ashoor H."/>
            <person name="Bougouffa S."/>
            <person name="Bajic V.B."/>
            <person name="Ryu T."/>
            <person name="Ravasi T."/>
            <person name="Bayer T."/>
            <person name="Micklem G."/>
            <person name="Kim H."/>
            <person name="Bhak J."/>
            <person name="Lajeunesse T.C."/>
            <person name="Voolstra C.R."/>
        </authorList>
    </citation>
    <scope>NUCLEOTIDE SEQUENCE [LARGE SCALE GENOMIC DNA]</scope>
    <source>
        <strain evidence="1 2">CCMP2467</strain>
    </source>
</reference>
<keyword evidence="2" id="KW-1185">Reference proteome</keyword>
<evidence type="ECO:0000313" key="2">
    <source>
        <dbReference type="Proteomes" id="UP000186817"/>
    </source>
</evidence>
<accession>A0A1Q9F5M4</accession>
<comment type="caution">
    <text evidence="1">The sequence shown here is derived from an EMBL/GenBank/DDBJ whole genome shotgun (WGS) entry which is preliminary data.</text>
</comment>